<evidence type="ECO:0000259" key="1">
    <source>
        <dbReference type="Pfam" id="PF03184"/>
    </source>
</evidence>
<keyword evidence="4" id="KW-1185">Reference proteome</keyword>
<proteinExistence type="predicted"/>
<dbReference type="GO" id="GO:0005634">
    <property type="term" value="C:nucleus"/>
    <property type="evidence" value="ECO:0007669"/>
    <property type="project" value="TreeGrafter"/>
</dbReference>
<evidence type="ECO:0000313" key="2">
    <source>
        <dbReference type="EMBL" id="KFD51862.1"/>
    </source>
</evidence>
<protein>
    <recommendedName>
        <fullName evidence="1">DDE-1 domain-containing protein</fullName>
    </recommendedName>
</protein>
<reference evidence="3 4" key="1">
    <citation type="journal article" date="2014" name="Nat. Genet.">
        <title>Genome and transcriptome of the porcine whipworm Trichuris suis.</title>
        <authorList>
            <person name="Jex A.R."/>
            <person name="Nejsum P."/>
            <person name="Schwarz E.M."/>
            <person name="Hu L."/>
            <person name="Young N.D."/>
            <person name="Hall R.S."/>
            <person name="Korhonen P.K."/>
            <person name="Liao S."/>
            <person name="Thamsborg S."/>
            <person name="Xia J."/>
            <person name="Xu P."/>
            <person name="Wang S."/>
            <person name="Scheerlinck J.P."/>
            <person name="Hofmann A."/>
            <person name="Sternberg P.W."/>
            <person name="Wang J."/>
            <person name="Gasser R.B."/>
        </authorList>
    </citation>
    <scope>NUCLEOTIDE SEQUENCE [LARGE SCALE GENOMIC DNA]</scope>
    <source>
        <strain evidence="3">DCEP-RM93F</strain>
        <strain evidence="2">DCEP-RM93M</strain>
    </source>
</reference>
<dbReference type="Proteomes" id="UP000030764">
    <property type="component" value="Unassembled WGS sequence"/>
</dbReference>
<dbReference type="PANTHER" id="PTHR19303">
    <property type="entry name" value="TRANSPOSON"/>
    <property type="match status" value="1"/>
</dbReference>
<sequence length="120" mass="13506">MDCEVFKHWFKSTFISEVKHYQKTAGKSGKVLLLIDNAPSHPSAESLSKIDELVTVKLLPPNVASLIQPMDQGVIAALKGLYRKQLLRYLLLPEDSSIDSLISFYKKMTLKDCCFMITVS</sequence>
<feature type="domain" description="DDE-1" evidence="1">
    <location>
        <begin position="1"/>
        <end position="118"/>
    </location>
</feature>
<evidence type="ECO:0000313" key="4">
    <source>
        <dbReference type="Proteomes" id="UP000030764"/>
    </source>
</evidence>
<accession>A0A085NC04</accession>
<dbReference type="AlphaFoldDB" id="A0A085NC04"/>
<dbReference type="InterPro" id="IPR050863">
    <property type="entry name" value="CenT-Element_Derived"/>
</dbReference>
<gene>
    <name evidence="2" type="ORF">M513_07191</name>
    <name evidence="3" type="ORF">M514_07191</name>
</gene>
<dbReference type="Pfam" id="PF03184">
    <property type="entry name" value="DDE_1"/>
    <property type="match status" value="1"/>
</dbReference>
<dbReference type="PANTHER" id="PTHR19303:SF16">
    <property type="entry name" value="JERKY PROTEIN HOMOLOG-LIKE"/>
    <property type="match status" value="1"/>
</dbReference>
<dbReference type="GO" id="GO:0003677">
    <property type="term" value="F:DNA binding"/>
    <property type="evidence" value="ECO:0007669"/>
    <property type="project" value="TreeGrafter"/>
</dbReference>
<dbReference type="EMBL" id="KL363234">
    <property type="protein sequence ID" value="KFD51862.1"/>
    <property type="molecule type" value="Genomic_DNA"/>
</dbReference>
<dbReference type="Proteomes" id="UP000030758">
    <property type="component" value="Unassembled WGS sequence"/>
</dbReference>
<dbReference type="InterPro" id="IPR004875">
    <property type="entry name" value="DDE_SF_endonuclease_dom"/>
</dbReference>
<evidence type="ECO:0000313" key="3">
    <source>
        <dbReference type="EMBL" id="KFD67000.1"/>
    </source>
</evidence>
<dbReference type="EMBL" id="KL367519">
    <property type="protein sequence ID" value="KFD67000.1"/>
    <property type="molecule type" value="Genomic_DNA"/>
</dbReference>
<name>A0A085NC04_9BILA</name>
<organism evidence="3">
    <name type="scientific">Trichuris suis</name>
    <name type="common">pig whipworm</name>
    <dbReference type="NCBI Taxonomy" id="68888"/>
    <lineage>
        <taxon>Eukaryota</taxon>
        <taxon>Metazoa</taxon>
        <taxon>Ecdysozoa</taxon>
        <taxon>Nematoda</taxon>
        <taxon>Enoplea</taxon>
        <taxon>Dorylaimia</taxon>
        <taxon>Trichinellida</taxon>
        <taxon>Trichuridae</taxon>
        <taxon>Trichuris</taxon>
    </lineage>
</organism>